<dbReference type="EMBL" id="CP061799">
    <property type="protein sequence ID" value="QTA79440.1"/>
    <property type="molecule type" value="Genomic_DNA"/>
</dbReference>
<dbReference type="GO" id="GO:1904680">
    <property type="term" value="F:peptide transmembrane transporter activity"/>
    <property type="evidence" value="ECO:0007669"/>
    <property type="project" value="TreeGrafter"/>
</dbReference>
<evidence type="ECO:0000256" key="1">
    <source>
        <dbReference type="ARBA" id="ARBA00005695"/>
    </source>
</evidence>
<dbReference type="Gene3D" id="3.40.190.10">
    <property type="entry name" value="Periplasmic binding protein-like II"/>
    <property type="match status" value="1"/>
</dbReference>
<evidence type="ECO:0000256" key="4">
    <source>
        <dbReference type="SAM" id="Phobius"/>
    </source>
</evidence>
<dbReference type="InterPro" id="IPR000914">
    <property type="entry name" value="SBP_5_dom"/>
</dbReference>
<dbReference type="PANTHER" id="PTHR30290:SF9">
    <property type="entry name" value="OLIGOPEPTIDE-BINDING PROTEIN APPA"/>
    <property type="match status" value="1"/>
</dbReference>
<protein>
    <submittedName>
        <fullName evidence="6">Glutathione-binding protein</fullName>
    </submittedName>
</protein>
<sequence>MHTAFNRLVVESNQKVFCFFKSKFDALRSEYFKTVFIFIFCLSTSVLLPSIFFPDLAAAKDPAPLSIAISSEPASLNPHKKRVVSDQMLATQMFDELITSDNNWKIIPSLVEGWSNPDELTWIFKLRRNVRFHNGDLLTSRDVIFSIDRIRSKYKEYAGSFTTVDSYEIIDDYTFKIKTIKPDGLLLTKLTWIFIVPEKYIKTAGETEFEKNPIGSGPYKFVSGNTKKLQLKLNDNYWKTPAGIKDVIIQYVPQADQYQALLNGSVDIVSGISSDEFEKLKSNPEFHAVYVESSMFYYLGMDVKREKTPKVELDQNPFCNQKVRLAVAKAIDLDEINKAVFNSLAVPASQIANNLVFGFNPEIKIEERNIEKAKSLMKEAGYESGFKVVLNTPLGSREKIAHMLARQLSNINIQVQVQPVETKLFWNSIFKEDHEFSFFLAGWGVDRSMDRTLGQLFASRTGETQGKINFTMYSNPRVDELINLANGEKNEDKQQKYFQEAVAVIMSDKPVIPLFSIPAFYGLSKRVEWNPPIDPVIQIKYIKFMENKNSLLDSLKGIFK</sequence>
<evidence type="ECO:0000256" key="2">
    <source>
        <dbReference type="ARBA" id="ARBA00022448"/>
    </source>
</evidence>
<evidence type="ECO:0000259" key="5">
    <source>
        <dbReference type="Pfam" id="PF00496"/>
    </source>
</evidence>
<dbReference type="GO" id="GO:0030288">
    <property type="term" value="C:outer membrane-bounded periplasmic space"/>
    <property type="evidence" value="ECO:0007669"/>
    <property type="project" value="UniProtKB-ARBA"/>
</dbReference>
<evidence type="ECO:0000313" key="6">
    <source>
        <dbReference type="EMBL" id="QTA79440.1"/>
    </source>
</evidence>
<comment type="similarity">
    <text evidence="1">Belongs to the bacterial solute-binding protein 5 family.</text>
</comment>
<dbReference type="PIRSF" id="PIRSF002741">
    <property type="entry name" value="MppA"/>
    <property type="match status" value="1"/>
</dbReference>
<keyword evidence="2" id="KW-0813">Transport</keyword>
<keyword evidence="3" id="KW-0732">Signal</keyword>
<dbReference type="PANTHER" id="PTHR30290">
    <property type="entry name" value="PERIPLASMIC BINDING COMPONENT OF ABC TRANSPORTER"/>
    <property type="match status" value="1"/>
</dbReference>
<gene>
    <name evidence="6" type="primary">gsiB</name>
    <name evidence="6" type="ORF">dnl_17110</name>
</gene>
<feature type="transmembrane region" description="Helical" evidence="4">
    <location>
        <begin position="31"/>
        <end position="53"/>
    </location>
</feature>
<keyword evidence="4" id="KW-0472">Membrane</keyword>
<name>A0A975GFR4_9BACT</name>
<feature type="domain" description="Solute-binding protein family 5" evidence="5">
    <location>
        <begin position="105"/>
        <end position="460"/>
    </location>
</feature>
<dbReference type="Pfam" id="PF00496">
    <property type="entry name" value="SBP_bac_5"/>
    <property type="match status" value="1"/>
</dbReference>
<accession>A0A975GFR4</accession>
<dbReference type="RefSeq" id="WP_207691192.1">
    <property type="nucleotide sequence ID" value="NZ_CP061799.1"/>
</dbReference>
<dbReference type="InterPro" id="IPR030678">
    <property type="entry name" value="Peptide/Ni-bd"/>
</dbReference>
<dbReference type="Gene3D" id="3.10.105.10">
    <property type="entry name" value="Dipeptide-binding Protein, Domain 3"/>
    <property type="match status" value="1"/>
</dbReference>
<keyword evidence="7" id="KW-1185">Reference proteome</keyword>
<evidence type="ECO:0000256" key="3">
    <source>
        <dbReference type="ARBA" id="ARBA00022729"/>
    </source>
</evidence>
<dbReference type="AlphaFoldDB" id="A0A975GFR4"/>
<reference evidence="6" key="1">
    <citation type="journal article" date="2021" name="Microb. Physiol.">
        <title>Proteogenomic Insights into the Physiology of Marine, Sulfate-Reducing, Filamentous Desulfonema limicola and Desulfonema magnum.</title>
        <authorList>
            <person name="Schnaars V."/>
            <person name="Wohlbrand L."/>
            <person name="Scheve S."/>
            <person name="Hinrichs C."/>
            <person name="Reinhardt R."/>
            <person name="Rabus R."/>
        </authorList>
    </citation>
    <scope>NUCLEOTIDE SEQUENCE</scope>
    <source>
        <strain evidence="6">5ac10</strain>
    </source>
</reference>
<dbReference type="InterPro" id="IPR039424">
    <property type="entry name" value="SBP_5"/>
</dbReference>
<proteinExistence type="inferred from homology"/>
<dbReference type="GO" id="GO:0043190">
    <property type="term" value="C:ATP-binding cassette (ABC) transporter complex"/>
    <property type="evidence" value="ECO:0007669"/>
    <property type="project" value="InterPro"/>
</dbReference>
<keyword evidence="4" id="KW-1133">Transmembrane helix</keyword>
<dbReference type="SUPFAM" id="SSF53850">
    <property type="entry name" value="Periplasmic binding protein-like II"/>
    <property type="match status" value="1"/>
</dbReference>
<dbReference type="KEGG" id="dli:dnl_17110"/>
<keyword evidence="4" id="KW-0812">Transmembrane</keyword>
<organism evidence="6 7">
    <name type="scientific">Desulfonema limicola</name>
    <dbReference type="NCBI Taxonomy" id="45656"/>
    <lineage>
        <taxon>Bacteria</taxon>
        <taxon>Pseudomonadati</taxon>
        <taxon>Thermodesulfobacteriota</taxon>
        <taxon>Desulfobacteria</taxon>
        <taxon>Desulfobacterales</taxon>
        <taxon>Desulfococcaceae</taxon>
        <taxon>Desulfonema</taxon>
    </lineage>
</organism>
<dbReference type="GO" id="GO:0015833">
    <property type="term" value="P:peptide transport"/>
    <property type="evidence" value="ECO:0007669"/>
    <property type="project" value="TreeGrafter"/>
</dbReference>
<dbReference type="Proteomes" id="UP000663720">
    <property type="component" value="Chromosome"/>
</dbReference>
<evidence type="ECO:0000313" key="7">
    <source>
        <dbReference type="Proteomes" id="UP000663720"/>
    </source>
</evidence>